<dbReference type="RefSeq" id="WP_189898335.1">
    <property type="nucleotide sequence ID" value="NZ_JBEXZP010000216.1"/>
</dbReference>
<keyword evidence="2" id="KW-1185">Reference proteome</keyword>
<name>A0ABV2W5V3_9ACTN</name>
<dbReference type="Proteomes" id="UP001550378">
    <property type="component" value="Unassembled WGS sequence"/>
</dbReference>
<sequence length="50" mass="5365">MPFREGEVFRCPEEDCGCELTVTKAAPPTCTGQHDAPTCCCGKTMVKKSA</sequence>
<evidence type="ECO:0000313" key="2">
    <source>
        <dbReference type="Proteomes" id="UP001550378"/>
    </source>
</evidence>
<organism evidence="1 2">
    <name type="scientific">Streptomyces lavendulocolor</name>
    <dbReference type="NCBI Taxonomy" id="67316"/>
    <lineage>
        <taxon>Bacteria</taxon>
        <taxon>Bacillati</taxon>
        <taxon>Actinomycetota</taxon>
        <taxon>Actinomycetes</taxon>
        <taxon>Kitasatosporales</taxon>
        <taxon>Streptomycetaceae</taxon>
        <taxon>Streptomyces</taxon>
    </lineage>
</organism>
<accession>A0ABV2W5V3</accession>
<gene>
    <name evidence="1" type="ORF">ABZ508_14280</name>
</gene>
<reference evidence="1 2" key="1">
    <citation type="submission" date="2024-06" db="EMBL/GenBank/DDBJ databases">
        <title>The Natural Products Discovery Center: Release of the First 8490 Sequenced Strains for Exploring Actinobacteria Biosynthetic Diversity.</title>
        <authorList>
            <person name="Kalkreuter E."/>
            <person name="Kautsar S.A."/>
            <person name="Yang D."/>
            <person name="Bader C.D."/>
            <person name="Teijaro C.N."/>
            <person name="Fluegel L."/>
            <person name="Davis C.M."/>
            <person name="Simpson J.R."/>
            <person name="Lauterbach L."/>
            <person name="Steele A.D."/>
            <person name="Gui C."/>
            <person name="Meng S."/>
            <person name="Li G."/>
            <person name="Viehrig K."/>
            <person name="Ye F."/>
            <person name="Su P."/>
            <person name="Kiefer A.F."/>
            <person name="Nichols A."/>
            <person name="Cepeda A.J."/>
            <person name="Yan W."/>
            <person name="Fan B."/>
            <person name="Jiang Y."/>
            <person name="Adhikari A."/>
            <person name="Zheng C.-J."/>
            <person name="Schuster L."/>
            <person name="Cowan T.M."/>
            <person name="Smanski M.J."/>
            <person name="Chevrette M.G."/>
            <person name="De Carvalho L.P.S."/>
            <person name="Shen B."/>
        </authorList>
    </citation>
    <scope>NUCLEOTIDE SEQUENCE [LARGE SCALE GENOMIC DNA]</scope>
    <source>
        <strain evidence="1 2">NPDC006337</strain>
    </source>
</reference>
<evidence type="ECO:0000313" key="1">
    <source>
        <dbReference type="EMBL" id="MEU0708516.1"/>
    </source>
</evidence>
<proteinExistence type="predicted"/>
<dbReference type="EMBL" id="JBEXZR010000010">
    <property type="protein sequence ID" value="MEU0708516.1"/>
    <property type="molecule type" value="Genomic_DNA"/>
</dbReference>
<evidence type="ECO:0008006" key="3">
    <source>
        <dbReference type="Google" id="ProtNLM"/>
    </source>
</evidence>
<comment type="caution">
    <text evidence="1">The sequence shown here is derived from an EMBL/GenBank/DDBJ whole genome shotgun (WGS) entry which is preliminary data.</text>
</comment>
<protein>
    <recommendedName>
        <fullName evidence="3">Metallothionein</fullName>
    </recommendedName>
</protein>